<keyword evidence="2" id="KW-1185">Reference proteome</keyword>
<reference evidence="1" key="1">
    <citation type="submission" date="2022-12" db="EMBL/GenBank/DDBJ databases">
        <authorList>
            <person name="Petersen C."/>
        </authorList>
    </citation>
    <scope>NUCLEOTIDE SEQUENCE</scope>
    <source>
        <strain evidence="1">IBT 17660</strain>
    </source>
</reference>
<reference evidence="1" key="2">
    <citation type="journal article" date="2023" name="IMA Fungus">
        <title>Comparative genomic study of the Penicillium genus elucidates a diverse pangenome and 15 lateral gene transfer events.</title>
        <authorList>
            <person name="Petersen C."/>
            <person name="Sorensen T."/>
            <person name="Nielsen M.R."/>
            <person name="Sondergaard T.E."/>
            <person name="Sorensen J.L."/>
            <person name="Fitzpatrick D.A."/>
            <person name="Frisvad J.C."/>
            <person name="Nielsen K.L."/>
        </authorList>
    </citation>
    <scope>NUCLEOTIDE SEQUENCE</scope>
    <source>
        <strain evidence="1">IBT 17660</strain>
    </source>
</reference>
<gene>
    <name evidence="1" type="ORF">N7530_009352</name>
</gene>
<proteinExistence type="predicted"/>
<protein>
    <submittedName>
        <fullName evidence="1">Uncharacterized protein</fullName>
    </submittedName>
</protein>
<accession>A0A9X0BI01</accession>
<dbReference type="EMBL" id="JAPWDO010000006">
    <property type="protein sequence ID" value="KAJ5465565.1"/>
    <property type="molecule type" value="Genomic_DNA"/>
</dbReference>
<evidence type="ECO:0000313" key="2">
    <source>
        <dbReference type="Proteomes" id="UP001147760"/>
    </source>
</evidence>
<evidence type="ECO:0000313" key="1">
    <source>
        <dbReference type="EMBL" id="KAJ5465565.1"/>
    </source>
</evidence>
<sequence>MDKFEALYDTERPMVAERRKKIHEDLVEATARDYFKINSALNAIGTLDYMEEINEVIQAAHQGHLGQISDKIRLLNRVRNPRQIREINQIILWVTFSIGPISEKHLLATLYRNIGEAPLQSLLARFQTKYLLFEVDSKGHVGFRSSEALNAIPHRRPAKKSDQRDNQGIQTGEINMIKHFLDKVCPPDVYKKLELDQYLQQKLTQKEDQIQQEDNDTGHLLLALDCLRALSKSRDTSVFALHEYAREHLIEHLASVDLAMVDRDQKSQVGELLVKLFSEDEHIDAFMWPETDDVVRTHKPRMTWVEESQNIDQVVR</sequence>
<comment type="caution">
    <text evidence="1">The sequence shown here is derived from an EMBL/GenBank/DDBJ whole genome shotgun (WGS) entry which is preliminary data.</text>
</comment>
<name>A0A9X0BI01_9EURO</name>
<dbReference type="OrthoDB" id="2913095at2759"/>
<dbReference type="Proteomes" id="UP001147760">
    <property type="component" value="Unassembled WGS sequence"/>
</dbReference>
<organism evidence="1 2">
    <name type="scientific">Penicillium desertorum</name>
    <dbReference type="NCBI Taxonomy" id="1303715"/>
    <lineage>
        <taxon>Eukaryota</taxon>
        <taxon>Fungi</taxon>
        <taxon>Dikarya</taxon>
        <taxon>Ascomycota</taxon>
        <taxon>Pezizomycotina</taxon>
        <taxon>Eurotiomycetes</taxon>
        <taxon>Eurotiomycetidae</taxon>
        <taxon>Eurotiales</taxon>
        <taxon>Aspergillaceae</taxon>
        <taxon>Penicillium</taxon>
    </lineage>
</organism>
<dbReference type="AlphaFoldDB" id="A0A9X0BI01"/>